<proteinExistence type="predicted"/>
<reference evidence="3" key="1">
    <citation type="journal article" date="2005" name="Nature">
        <title>The map-based sequence of the rice genome.</title>
        <authorList>
            <consortium name="International rice genome sequencing project (IRGSP)"/>
            <person name="Matsumoto T."/>
            <person name="Wu J."/>
            <person name="Kanamori H."/>
            <person name="Katayose Y."/>
            <person name="Fujisawa M."/>
            <person name="Namiki N."/>
            <person name="Mizuno H."/>
            <person name="Yamamoto K."/>
            <person name="Antonio B.A."/>
            <person name="Baba T."/>
            <person name="Sakata K."/>
            <person name="Nagamura Y."/>
            <person name="Aoki H."/>
            <person name="Arikawa K."/>
            <person name="Arita K."/>
            <person name="Bito T."/>
            <person name="Chiden Y."/>
            <person name="Fujitsuka N."/>
            <person name="Fukunaka R."/>
            <person name="Hamada M."/>
            <person name="Harada C."/>
            <person name="Hayashi A."/>
            <person name="Hijishita S."/>
            <person name="Honda M."/>
            <person name="Hosokawa S."/>
            <person name="Ichikawa Y."/>
            <person name="Idonuma A."/>
            <person name="Iijima M."/>
            <person name="Ikeda M."/>
            <person name="Ikeno M."/>
            <person name="Ito K."/>
            <person name="Ito S."/>
            <person name="Ito T."/>
            <person name="Ito Y."/>
            <person name="Ito Y."/>
            <person name="Iwabuchi A."/>
            <person name="Kamiya K."/>
            <person name="Karasawa W."/>
            <person name="Kurita K."/>
            <person name="Katagiri S."/>
            <person name="Kikuta A."/>
            <person name="Kobayashi H."/>
            <person name="Kobayashi N."/>
            <person name="Machita K."/>
            <person name="Maehara T."/>
            <person name="Masukawa M."/>
            <person name="Mizubayashi T."/>
            <person name="Mukai Y."/>
            <person name="Nagasaki H."/>
            <person name="Nagata Y."/>
            <person name="Naito S."/>
            <person name="Nakashima M."/>
            <person name="Nakama Y."/>
            <person name="Nakamichi Y."/>
            <person name="Nakamura M."/>
            <person name="Meguro A."/>
            <person name="Negishi M."/>
            <person name="Ohta I."/>
            <person name="Ohta T."/>
            <person name="Okamoto M."/>
            <person name="Ono N."/>
            <person name="Saji S."/>
            <person name="Sakaguchi M."/>
            <person name="Sakai K."/>
            <person name="Shibata M."/>
            <person name="Shimokawa T."/>
            <person name="Song J."/>
            <person name="Takazaki Y."/>
            <person name="Terasawa K."/>
            <person name="Tsugane M."/>
            <person name="Tsuji K."/>
            <person name="Ueda S."/>
            <person name="Waki K."/>
            <person name="Yamagata H."/>
            <person name="Yamamoto M."/>
            <person name="Yamamoto S."/>
            <person name="Yamane H."/>
            <person name="Yoshiki S."/>
            <person name="Yoshihara R."/>
            <person name="Yukawa K."/>
            <person name="Zhong H."/>
            <person name="Yano M."/>
            <person name="Yuan Q."/>
            <person name="Ouyang S."/>
            <person name="Liu J."/>
            <person name="Jones K.M."/>
            <person name="Gansberger K."/>
            <person name="Moffat K."/>
            <person name="Hill J."/>
            <person name="Bera J."/>
            <person name="Fadrosh D."/>
            <person name="Jin S."/>
            <person name="Johri S."/>
            <person name="Kim M."/>
            <person name="Overton L."/>
            <person name="Reardon M."/>
            <person name="Tsitrin T."/>
            <person name="Vuong H."/>
            <person name="Weaver B."/>
            <person name="Ciecko A."/>
            <person name="Tallon L."/>
            <person name="Jackson J."/>
            <person name="Pai G."/>
            <person name="Aken S.V."/>
            <person name="Utterback T."/>
            <person name="Reidmuller S."/>
            <person name="Feldblyum T."/>
            <person name="Hsiao J."/>
            <person name="Zismann V."/>
            <person name="Iobst S."/>
            <person name="de Vazeille A.R."/>
            <person name="Buell C.R."/>
            <person name="Ying K."/>
            <person name="Li Y."/>
            <person name="Lu T."/>
            <person name="Huang Y."/>
            <person name="Zhao Q."/>
            <person name="Feng Q."/>
            <person name="Zhang L."/>
            <person name="Zhu J."/>
            <person name="Weng Q."/>
            <person name="Mu J."/>
            <person name="Lu Y."/>
            <person name="Fan D."/>
            <person name="Liu Y."/>
            <person name="Guan J."/>
            <person name="Zhang Y."/>
            <person name="Yu S."/>
            <person name="Liu X."/>
            <person name="Zhang Y."/>
            <person name="Hong G."/>
            <person name="Han B."/>
            <person name="Choisne N."/>
            <person name="Demange N."/>
            <person name="Orjeda G."/>
            <person name="Samain S."/>
            <person name="Cattolico L."/>
            <person name="Pelletier E."/>
            <person name="Couloux A."/>
            <person name="Segurens B."/>
            <person name="Wincker P."/>
            <person name="D'Hont A."/>
            <person name="Scarpelli C."/>
            <person name="Weissenbach J."/>
            <person name="Salanoubat M."/>
            <person name="Quetier F."/>
            <person name="Yu Y."/>
            <person name="Kim H.R."/>
            <person name="Rambo T."/>
            <person name="Currie J."/>
            <person name="Collura K."/>
            <person name="Luo M."/>
            <person name="Yang T."/>
            <person name="Ammiraju J.S.S."/>
            <person name="Engler F."/>
            <person name="Soderlund C."/>
            <person name="Wing R.A."/>
            <person name="Palmer L.E."/>
            <person name="de la Bastide M."/>
            <person name="Spiegel L."/>
            <person name="Nascimento L."/>
            <person name="Zutavern T."/>
            <person name="O'Shaughnessy A."/>
            <person name="Dike S."/>
            <person name="Dedhia N."/>
            <person name="Preston R."/>
            <person name="Balija V."/>
            <person name="McCombie W.R."/>
            <person name="Chow T."/>
            <person name="Chen H."/>
            <person name="Chung M."/>
            <person name="Chen C."/>
            <person name="Shaw J."/>
            <person name="Wu H."/>
            <person name="Hsiao K."/>
            <person name="Chao Y."/>
            <person name="Chu M."/>
            <person name="Cheng C."/>
            <person name="Hour A."/>
            <person name="Lee P."/>
            <person name="Lin S."/>
            <person name="Lin Y."/>
            <person name="Liou J."/>
            <person name="Liu S."/>
            <person name="Hsing Y."/>
            <person name="Raghuvanshi S."/>
            <person name="Mohanty A."/>
            <person name="Bharti A.K."/>
            <person name="Gaur A."/>
            <person name="Gupta V."/>
            <person name="Kumar D."/>
            <person name="Ravi V."/>
            <person name="Vij S."/>
            <person name="Kapur A."/>
            <person name="Khurana P."/>
            <person name="Khurana P."/>
            <person name="Khurana J.P."/>
            <person name="Tyagi A.K."/>
            <person name="Gaikwad K."/>
            <person name="Singh A."/>
            <person name="Dalal V."/>
            <person name="Srivastava S."/>
            <person name="Dixit A."/>
            <person name="Pal A.K."/>
            <person name="Ghazi I.A."/>
            <person name="Yadav M."/>
            <person name="Pandit A."/>
            <person name="Bhargava A."/>
            <person name="Sureshbabu K."/>
            <person name="Batra K."/>
            <person name="Sharma T.R."/>
            <person name="Mohapatra T."/>
            <person name="Singh N.K."/>
            <person name="Messing J."/>
            <person name="Nelson A.B."/>
            <person name="Fuks G."/>
            <person name="Kavchok S."/>
            <person name="Keizer G."/>
            <person name="Linton E."/>
            <person name="Llaca V."/>
            <person name="Song R."/>
            <person name="Tanyolac B."/>
            <person name="Young S."/>
            <person name="Ho-Il K."/>
            <person name="Hahn J.H."/>
            <person name="Sangsakoo G."/>
            <person name="Vanavichit A."/>
            <person name="de Mattos Luiz.A.T."/>
            <person name="Zimmer P.D."/>
            <person name="Malone G."/>
            <person name="Dellagostin O."/>
            <person name="de Oliveira A.C."/>
            <person name="Bevan M."/>
            <person name="Bancroft I."/>
            <person name="Minx P."/>
            <person name="Cordum H."/>
            <person name="Wilson R."/>
            <person name="Cheng Z."/>
            <person name="Jin W."/>
            <person name="Jiang J."/>
            <person name="Leong S.A."/>
            <person name="Iwama H."/>
            <person name="Gojobori T."/>
            <person name="Itoh T."/>
            <person name="Niimura Y."/>
            <person name="Fujii Y."/>
            <person name="Habara T."/>
            <person name="Sakai H."/>
            <person name="Sato Y."/>
            <person name="Wilson G."/>
            <person name="Kumar K."/>
            <person name="McCouch S."/>
            <person name="Juretic N."/>
            <person name="Hoen D."/>
            <person name="Wright S."/>
            <person name="Bruskiewich R."/>
            <person name="Bureau T."/>
            <person name="Miyao A."/>
            <person name="Hirochika H."/>
            <person name="Nishikawa T."/>
            <person name="Kadowaki K."/>
            <person name="Sugiura M."/>
            <person name="Burr B."/>
            <person name="Sasaki T."/>
        </authorList>
    </citation>
    <scope>NUCLEOTIDE SEQUENCE [LARGE SCALE GENOMIC DNA]</scope>
    <source>
        <strain evidence="3">cv. Nipponbare</strain>
    </source>
</reference>
<name>Q84ZA9_ORYSJ</name>
<reference evidence="3" key="2">
    <citation type="journal article" date="2008" name="Nucleic Acids Res.">
        <title>The rice annotation project database (RAP-DB): 2008 update.</title>
        <authorList>
            <consortium name="The rice annotation project (RAP)"/>
        </authorList>
    </citation>
    <scope>GENOME REANNOTATION</scope>
    <source>
        <strain evidence="3">cv. Nipponbare</strain>
    </source>
</reference>
<gene>
    <name evidence="2" type="primary">P0705A05.115</name>
</gene>
<sequence>MGGEEACRVRQERRVRGEAGLPPLGKEPPPHQKGGHSKRLRIGSDGADDSAPLGLVVIGGSRRMQSREAGGATGDRWQG</sequence>
<protein>
    <submittedName>
        <fullName evidence="2">Uncharacterized protein</fullName>
    </submittedName>
</protein>
<evidence type="ECO:0000313" key="3">
    <source>
        <dbReference type="Proteomes" id="UP000000763"/>
    </source>
</evidence>
<feature type="region of interest" description="Disordered" evidence="1">
    <location>
        <begin position="1"/>
        <end position="79"/>
    </location>
</feature>
<evidence type="ECO:0000256" key="1">
    <source>
        <dbReference type="SAM" id="MobiDB-lite"/>
    </source>
</evidence>
<dbReference type="EMBL" id="AP004623">
    <property type="protein sequence ID" value="BAC55997.1"/>
    <property type="molecule type" value="Genomic_DNA"/>
</dbReference>
<evidence type="ECO:0000313" key="2">
    <source>
        <dbReference type="EMBL" id="BAC55997.1"/>
    </source>
</evidence>
<accession>Q84ZA9</accession>
<dbReference type="AlphaFoldDB" id="Q84ZA9"/>
<organism evidence="2 3">
    <name type="scientific">Oryza sativa subsp. japonica</name>
    <name type="common">Rice</name>
    <dbReference type="NCBI Taxonomy" id="39947"/>
    <lineage>
        <taxon>Eukaryota</taxon>
        <taxon>Viridiplantae</taxon>
        <taxon>Streptophyta</taxon>
        <taxon>Embryophyta</taxon>
        <taxon>Tracheophyta</taxon>
        <taxon>Spermatophyta</taxon>
        <taxon>Magnoliopsida</taxon>
        <taxon>Liliopsida</taxon>
        <taxon>Poales</taxon>
        <taxon>Poaceae</taxon>
        <taxon>BOP clade</taxon>
        <taxon>Oryzoideae</taxon>
        <taxon>Oryzeae</taxon>
        <taxon>Oryzinae</taxon>
        <taxon>Oryza</taxon>
        <taxon>Oryza sativa</taxon>
    </lineage>
</organism>
<feature type="compositionally biased region" description="Basic and acidic residues" evidence="1">
    <location>
        <begin position="1"/>
        <end position="17"/>
    </location>
</feature>
<dbReference type="Proteomes" id="UP000000763">
    <property type="component" value="Chromosome 8"/>
</dbReference>